<dbReference type="Proteomes" id="UP001055879">
    <property type="component" value="Linkage Group LG06"/>
</dbReference>
<evidence type="ECO:0000313" key="1">
    <source>
        <dbReference type="EMBL" id="KAI3718078.1"/>
    </source>
</evidence>
<organism evidence="1 2">
    <name type="scientific">Arctium lappa</name>
    <name type="common">Greater burdock</name>
    <name type="synonym">Lappa major</name>
    <dbReference type="NCBI Taxonomy" id="4217"/>
    <lineage>
        <taxon>Eukaryota</taxon>
        <taxon>Viridiplantae</taxon>
        <taxon>Streptophyta</taxon>
        <taxon>Embryophyta</taxon>
        <taxon>Tracheophyta</taxon>
        <taxon>Spermatophyta</taxon>
        <taxon>Magnoliopsida</taxon>
        <taxon>eudicotyledons</taxon>
        <taxon>Gunneridae</taxon>
        <taxon>Pentapetalae</taxon>
        <taxon>asterids</taxon>
        <taxon>campanulids</taxon>
        <taxon>Asterales</taxon>
        <taxon>Asteraceae</taxon>
        <taxon>Carduoideae</taxon>
        <taxon>Cardueae</taxon>
        <taxon>Arctiinae</taxon>
        <taxon>Arctium</taxon>
    </lineage>
</organism>
<evidence type="ECO:0000313" key="2">
    <source>
        <dbReference type="Proteomes" id="UP001055879"/>
    </source>
</evidence>
<sequence length="116" mass="13379">MGLDFWRLICIASAISSYKKDRDACPSILPDGDFIKIFMDVPLCVCEARDLKVLYKLAWAEKIKEVWIQQNVEEVLHLTARSKMEHSKEQSFKPENAKCSWSKMELERNGEILVGS</sequence>
<reference evidence="2" key="1">
    <citation type="journal article" date="2022" name="Mol. Ecol. Resour.">
        <title>The genomes of chicory, endive, great burdock and yacon provide insights into Asteraceae palaeo-polyploidization history and plant inulin production.</title>
        <authorList>
            <person name="Fan W."/>
            <person name="Wang S."/>
            <person name="Wang H."/>
            <person name="Wang A."/>
            <person name="Jiang F."/>
            <person name="Liu H."/>
            <person name="Zhao H."/>
            <person name="Xu D."/>
            <person name="Zhang Y."/>
        </authorList>
    </citation>
    <scope>NUCLEOTIDE SEQUENCE [LARGE SCALE GENOMIC DNA]</scope>
    <source>
        <strain evidence="2">cv. Niubang</strain>
    </source>
</reference>
<reference evidence="1 2" key="2">
    <citation type="journal article" date="2022" name="Mol. Ecol. Resour.">
        <title>The genomes of chicory, endive, great burdock and yacon provide insights into Asteraceae paleo-polyploidization history and plant inulin production.</title>
        <authorList>
            <person name="Fan W."/>
            <person name="Wang S."/>
            <person name="Wang H."/>
            <person name="Wang A."/>
            <person name="Jiang F."/>
            <person name="Liu H."/>
            <person name="Zhao H."/>
            <person name="Xu D."/>
            <person name="Zhang Y."/>
        </authorList>
    </citation>
    <scope>NUCLEOTIDE SEQUENCE [LARGE SCALE GENOMIC DNA]</scope>
    <source>
        <strain evidence="2">cv. Niubang</strain>
    </source>
</reference>
<gene>
    <name evidence="1" type="ORF">L6452_18925</name>
</gene>
<dbReference type="EMBL" id="CM042052">
    <property type="protein sequence ID" value="KAI3718078.1"/>
    <property type="molecule type" value="Genomic_DNA"/>
</dbReference>
<accession>A0ACB9B7L0</accession>
<proteinExistence type="predicted"/>
<comment type="caution">
    <text evidence="1">The sequence shown here is derived from an EMBL/GenBank/DDBJ whole genome shotgun (WGS) entry which is preliminary data.</text>
</comment>
<protein>
    <submittedName>
        <fullName evidence="1">Uncharacterized protein</fullName>
    </submittedName>
</protein>
<name>A0ACB9B7L0_ARCLA</name>
<keyword evidence="2" id="KW-1185">Reference proteome</keyword>